<feature type="signal peptide" evidence="1">
    <location>
        <begin position="1"/>
        <end position="20"/>
    </location>
</feature>
<feature type="chain" id="PRO_5016113459" description="Secretion system C-terminal sorting domain-containing protein" evidence="1">
    <location>
        <begin position="21"/>
        <end position="438"/>
    </location>
</feature>
<dbReference type="NCBIfam" id="TIGR04183">
    <property type="entry name" value="Por_Secre_tail"/>
    <property type="match status" value="1"/>
</dbReference>
<accession>A0A2W2B8D7</accession>
<keyword evidence="4" id="KW-1185">Reference proteome</keyword>
<evidence type="ECO:0000313" key="3">
    <source>
        <dbReference type="EMBL" id="PZF72227.1"/>
    </source>
</evidence>
<protein>
    <recommendedName>
        <fullName evidence="2">Secretion system C-terminal sorting domain-containing protein</fullName>
    </recommendedName>
</protein>
<name>A0A2W2B8D7_9BACT</name>
<dbReference type="EMBL" id="QKTW01000019">
    <property type="protein sequence ID" value="PZF72227.1"/>
    <property type="molecule type" value="Genomic_DNA"/>
</dbReference>
<dbReference type="RefSeq" id="WP_110999738.1">
    <property type="nucleotide sequence ID" value="NZ_QKTW01000019.1"/>
</dbReference>
<organism evidence="3 4">
    <name type="scientific">Taibaiella soli</name>
    <dbReference type="NCBI Taxonomy" id="1649169"/>
    <lineage>
        <taxon>Bacteria</taxon>
        <taxon>Pseudomonadati</taxon>
        <taxon>Bacteroidota</taxon>
        <taxon>Chitinophagia</taxon>
        <taxon>Chitinophagales</taxon>
        <taxon>Chitinophagaceae</taxon>
        <taxon>Taibaiella</taxon>
    </lineage>
</organism>
<sequence>MKLRPILLTAAAAFSLQANAQTWVSDSVNTTPGYANDVYYSMDNGSVSSVPNTNWHFGFQMVPQSGPSSTAGIIANHVMGKVSVYSINKQATGNFATLTANDTVGKMSNPLYNSDTAWGYGAFNQNHDPSNLFDYGWGQYNQTTHYLNGDSIYVVKVDTATYKVWMQEYVTYPNDSISWTFRIARFDNSSDTTILVPRHANGFDFTNRQFAYFNATTNTILDREPGRDTWDILFTRYDDSASQGPMFLAHYPAAGVFSNMNTTVAEVHNINPDTAGINQNYSANTNEIGYDWKHYDQTTNTWSIDSTVYFIKNGTSAYYQLQFTGFGGSATGVYNFRKRTLVPTAVKNITANNVNAVAIVPNPAQNQTAVMIDASENVGSARIIVADLNGRLLQNYAVTVNKGMNGFAINTMAIPTGMYMVTVSNGSWKVTEKLMVQH</sequence>
<dbReference type="InterPro" id="IPR026444">
    <property type="entry name" value="Secre_tail"/>
</dbReference>
<comment type="caution">
    <text evidence="3">The sequence shown here is derived from an EMBL/GenBank/DDBJ whole genome shotgun (WGS) entry which is preliminary data.</text>
</comment>
<gene>
    <name evidence="3" type="ORF">DN068_14955</name>
</gene>
<proteinExistence type="predicted"/>
<feature type="domain" description="Secretion system C-terminal sorting" evidence="2">
    <location>
        <begin position="360"/>
        <end position="436"/>
    </location>
</feature>
<evidence type="ECO:0000259" key="2">
    <source>
        <dbReference type="Pfam" id="PF18962"/>
    </source>
</evidence>
<keyword evidence="1" id="KW-0732">Signal</keyword>
<evidence type="ECO:0000256" key="1">
    <source>
        <dbReference type="SAM" id="SignalP"/>
    </source>
</evidence>
<evidence type="ECO:0000313" key="4">
    <source>
        <dbReference type="Proteomes" id="UP000248745"/>
    </source>
</evidence>
<dbReference type="AlphaFoldDB" id="A0A2W2B8D7"/>
<dbReference type="OrthoDB" id="629570at2"/>
<reference evidence="3 4" key="1">
    <citation type="submission" date="2018-06" db="EMBL/GenBank/DDBJ databases">
        <title>Mucibacter soli gen. nov., sp. nov., a new member of the family Chitinophagaceae producing mucin.</title>
        <authorList>
            <person name="Kim M.-K."/>
            <person name="Park S."/>
            <person name="Kim T.-S."/>
            <person name="Joung Y."/>
            <person name="Han J.-H."/>
            <person name="Kim S.B."/>
        </authorList>
    </citation>
    <scope>NUCLEOTIDE SEQUENCE [LARGE SCALE GENOMIC DNA]</scope>
    <source>
        <strain evidence="3 4">R1-15</strain>
    </source>
</reference>
<dbReference type="Pfam" id="PF18962">
    <property type="entry name" value="Por_Secre_tail"/>
    <property type="match status" value="1"/>
</dbReference>
<dbReference type="Proteomes" id="UP000248745">
    <property type="component" value="Unassembled WGS sequence"/>
</dbReference>